<proteinExistence type="inferred from homology"/>
<dbReference type="InterPro" id="IPR000863">
    <property type="entry name" value="Sulfotransferase_dom"/>
</dbReference>
<name>A0AAV7B159_ENGPU</name>
<protein>
    <recommendedName>
        <fullName evidence="5">Sulfotransferase</fullName>
        <ecNumber evidence="5">2.8.2.-</ecNumber>
    </recommendedName>
</protein>
<dbReference type="GO" id="GO:0008146">
    <property type="term" value="F:sulfotransferase activity"/>
    <property type="evidence" value="ECO:0007669"/>
    <property type="project" value="InterPro"/>
</dbReference>
<organism evidence="7 8">
    <name type="scientific">Engystomops pustulosus</name>
    <name type="common">Tungara frog</name>
    <name type="synonym">Physalaemus pustulosus</name>
    <dbReference type="NCBI Taxonomy" id="76066"/>
    <lineage>
        <taxon>Eukaryota</taxon>
        <taxon>Metazoa</taxon>
        <taxon>Chordata</taxon>
        <taxon>Craniata</taxon>
        <taxon>Vertebrata</taxon>
        <taxon>Euteleostomi</taxon>
        <taxon>Amphibia</taxon>
        <taxon>Batrachia</taxon>
        <taxon>Anura</taxon>
        <taxon>Neobatrachia</taxon>
        <taxon>Hyloidea</taxon>
        <taxon>Leptodactylidae</taxon>
        <taxon>Leiuperinae</taxon>
        <taxon>Engystomops</taxon>
    </lineage>
</organism>
<evidence type="ECO:0000256" key="1">
    <source>
        <dbReference type="ARBA" id="ARBA00004496"/>
    </source>
</evidence>
<reference evidence="7" key="1">
    <citation type="thesis" date="2020" institute="ProQuest LLC" country="789 East Eisenhower Parkway, Ann Arbor, MI, USA">
        <title>Comparative Genomics and Chromosome Evolution.</title>
        <authorList>
            <person name="Mudd A.B."/>
        </authorList>
    </citation>
    <scope>NUCLEOTIDE SEQUENCE</scope>
    <source>
        <strain evidence="7">237g6f4</strain>
        <tissue evidence="7">Blood</tissue>
    </source>
</reference>
<dbReference type="InterPro" id="IPR027417">
    <property type="entry name" value="P-loop_NTPase"/>
</dbReference>
<gene>
    <name evidence="7" type="ORF">GDO81_013663</name>
</gene>
<evidence type="ECO:0000313" key="7">
    <source>
        <dbReference type="EMBL" id="KAG8567534.1"/>
    </source>
</evidence>
<evidence type="ECO:0000256" key="4">
    <source>
        <dbReference type="ARBA" id="ARBA00022679"/>
    </source>
</evidence>
<dbReference type="AlphaFoldDB" id="A0AAV7B159"/>
<dbReference type="SUPFAM" id="SSF52540">
    <property type="entry name" value="P-loop containing nucleoside triphosphate hydrolases"/>
    <property type="match status" value="1"/>
</dbReference>
<evidence type="ECO:0000313" key="8">
    <source>
        <dbReference type="Proteomes" id="UP000824782"/>
    </source>
</evidence>
<comment type="caution">
    <text evidence="7">The sequence shown here is derived from an EMBL/GenBank/DDBJ whole genome shotgun (WGS) entry which is preliminary data.</text>
</comment>
<dbReference type="Proteomes" id="UP000824782">
    <property type="component" value="Unassembled WGS sequence"/>
</dbReference>
<comment type="similarity">
    <text evidence="2 5">Belongs to the sulfotransferase 1 family.</text>
</comment>
<dbReference type="FunFam" id="3.40.50.300:FF:000433">
    <property type="entry name" value="Estrogen sulfotransferase"/>
    <property type="match status" value="1"/>
</dbReference>
<dbReference type="GO" id="GO:0005737">
    <property type="term" value="C:cytoplasm"/>
    <property type="evidence" value="ECO:0007669"/>
    <property type="project" value="UniProtKB-SubCell"/>
</dbReference>
<keyword evidence="4 5" id="KW-0808">Transferase</keyword>
<feature type="non-terminal residue" evidence="7">
    <location>
        <position position="1"/>
    </location>
</feature>
<evidence type="ECO:0000259" key="6">
    <source>
        <dbReference type="Pfam" id="PF00685"/>
    </source>
</evidence>
<dbReference type="Pfam" id="PF00685">
    <property type="entry name" value="Sulfotransfer_1"/>
    <property type="match status" value="1"/>
</dbReference>
<accession>A0AAV7B159</accession>
<keyword evidence="8" id="KW-1185">Reference proteome</keyword>
<evidence type="ECO:0000256" key="5">
    <source>
        <dbReference type="RuleBase" id="RU361155"/>
    </source>
</evidence>
<sequence>GTTWLQEILSLIYSNGDPTPVKTTFSWDRVPWLEQHSGRKQLENRPSPRLITTHVPFHMFPQSFFKTKAKVIYTIRNPKDVCVSLYFFSKIAQFMEYREDFQDFVALFLSEDIIFGRWFEHVKGWLTVKDNPNVLILSYEDMLKDPKANVIKICQFLGKELNDAAIDSVVEHSSFQAMKTNPMSNYSAVPNEYFDKEKGTFHRKGIAGDHKNHFTPDQEVEFEKIYKDCMKDFNISFD</sequence>
<feature type="domain" description="Sulfotransferase" evidence="6">
    <location>
        <begin position="1"/>
        <end position="233"/>
    </location>
</feature>
<dbReference type="EMBL" id="WNYA01000006">
    <property type="protein sequence ID" value="KAG8567534.1"/>
    <property type="molecule type" value="Genomic_DNA"/>
</dbReference>
<dbReference type="Gene3D" id="3.40.50.300">
    <property type="entry name" value="P-loop containing nucleotide triphosphate hydrolases"/>
    <property type="match status" value="1"/>
</dbReference>
<evidence type="ECO:0000256" key="2">
    <source>
        <dbReference type="ARBA" id="ARBA00005771"/>
    </source>
</evidence>
<evidence type="ECO:0000256" key="3">
    <source>
        <dbReference type="ARBA" id="ARBA00022490"/>
    </source>
</evidence>
<dbReference type="PANTHER" id="PTHR11783">
    <property type="entry name" value="SULFOTRANSFERASE SULT"/>
    <property type="match status" value="1"/>
</dbReference>
<dbReference type="EC" id="2.8.2.-" evidence="5"/>
<comment type="subcellular location">
    <subcellularLocation>
        <location evidence="1">Cytoplasm</location>
    </subcellularLocation>
</comment>
<keyword evidence="3" id="KW-0963">Cytoplasm</keyword>